<sequence>MELERKLSRIPSYSRELGLDLRKPRDRFKWFLASMLFAKRISSEIARKTYKLFEAEGLTTPDALLRAGWDKLVEV</sequence>
<protein>
    <submittedName>
        <fullName evidence="1">Uncharacterized protein</fullName>
    </submittedName>
</protein>
<gene>
    <name evidence="1" type="ORF">S06H3_37615</name>
</gene>
<dbReference type="EMBL" id="BARV01022869">
    <property type="protein sequence ID" value="GAI24929.1"/>
    <property type="molecule type" value="Genomic_DNA"/>
</dbReference>
<comment type="caution">
    <text evidence="1">The sequence shown here is derived from an EMBL/GenBank/DDBJ whole genome shotgun (WGS) entry which is preliminary data.</text>
</comment>
<reference evidence="1" key="1">
    <citation type="journal article" date="2014" name="Front. Microbiol.">
        <title>High frequency of phylogenetically diverse reductive dehalogenase-homologous genes in deep subseafloor sedimentary metagenomes.</title>
        <authorList>
            <person name="Kawai M."/>
            <person name="Futagami T."/>
            <person name="Toyoda A."/>
            <person name="Takaki Y."/>
            <person name="Nishi S."/>
            <person name="Hori S."/>
            <person name="Arai W."/>
            <person name="Tsubouchi T."/>
            <person name="Morono Y."/>
            <person name="Uchiyama I."/>
            <person name="Ito T."/>
            <person name="Fujiyama A."/>
            <person name="Inagaki F."/>
            <person name="Takami H."/>
        </authorList>
    </citation>
    <scope>NUCLEOTIDE SEQUENCE</scope>
    <source>
        <strain evidence="1">Expedition CK06-06</strain>
    </source>
</reference>
<organism evidence="1">
    <name type="scientific">marine sediment metagenome</name>
    <dbReference type="NCBI Taxonomy" id="412755"/>
    <lineage>
        <taxon>unclassified sequences</taxon>
        <taxon>metagenomes</taxon>
        <taxon>ecological metagenomes</taxon>
    </lineage>
</organism>
<accession>X1P1Y9</accession>
<name>X1P1Y9_9ZZZZ</name>
<feature type="non-terminal residue" evidence="1">
    <location>
        <position position="75"/>
    </location>
</feature>
<evidence type="ECO:0000313" key="1">
    <source>
        <dbReference type="EMBL" id="GAI24929.1"/>
    </source>
</evidence>
<dbReference type="AlphaFoldDB" id="X1P1Y9"/>
<proteinExistence type="predicted"/>